<evidence type="ECO:0000256" key="3">
    <source>
        <dbReference type="ARBA" id="ARBA00022679"/>
    </source>
</evidence>
<organism evidence="7 8">
    <name type="scientific">Citrus sinensis</name>
    <name type="common">Sweet orange</name>
    <name type="synonym">Citrus aurantium var. sinensis</name>
    <dbReference type="NCBI Taxonomy" id="2711"/>
    <lineage>
        <taxon>Eukaryota</taxon>
        <taxon>Viridiplantae</taxon>
        <taxon>Streptophyta</taxon>
        <taxon>Embryophyta</taxon>
        <taxon>Tracheophyta</taxon>
        <taxon>Spermatophyta</taxon>
        <taxon>Magnoliopsida</taxon>
        <taxon>eudicotyledons</taxon>
        <taxon>Gunneridae</taxon>
        <taxon>Pentapetalae</taxon>
        <taxon>rosids</taxon>
        <taxon>malvids</taxon>
        <taxon>Sapindales</taxon>
        <taxon>Rutaceae</taxon>
        <taxon>Aurantioideae</taxon>
        <taxon>Citrus</taxon>
    </lineage>
</organism>
<dbReference type="SMR" id="A0A067F2S1"/>
<dbReference type="PROSITE" id="PS51443">
    <property type="entry name" value="PCS"/>
    <property type="match status" value="1"/>
</dbReference>
<evidence type="ECO:0000256" key="4">
    <source>
        <dbReference type="ARBA" id="ARBA00022723"/>
    </source>
</evidence>
<dbReference type="InterPro" id="IPR007719">
    <property type="entry name" value="PCS_N"/>
</dbReference>
<dbReference type="Gene3D" id="3.90.70.30">
    <property type="entry name" value="Phytochelatin synthase, N-terminal domain"/>
    <property type="match status" value="1"/>
</dbReference>
<dbReference type="GO" id="GO:0010273">
    <property type="term" value="P:detoxification of copper ion"/>
    <property type="evidence" value="ECO:0000318"/>
    <property type="project" value="GO_Central"/>
</dbReference>
<dbReference type="PaxDb" id="2711-XP_006479494.1"/>
<evidence type="ECO:0000256" key="2">
    <source>
        <dbReference type="ARBA" id="ARBA00022539"/>
    </source>
</evidence>
<dbReference type="AlphaFoldDB" id="A0A067F2S1"/>
<keyword evidence="4" id="KW-0479">Metal-binding</keyword>
<keyword evidence="8" id="KW-1185">Reference proteome</keyword>
<keyword evidence="2" id="KW-0104">Cadmium</keyword>
<dbReference type="SUPFAM" id="SSF54001">
    <property type="entry name" value="Cysteine proteinases"/>
    <property type="match status" value="1"/>
</dbReference>
<evidence type="ECO:0000256" key="1">
    <source>
        <dbReference type="ARBA" id="ARBA00012468"/>
    </source>
</evidence>
<evidence type="ECO:0000256" key="5">
    <source>
        <dbReference type="ARBA" id="ARBA00023315"/>
    </source>
</evidence>
<name>A0A067F2S1_CITSI</name>
<dbReference type="PANTHER" id="PTHR33447">
    <property type="entry name" value="GLUTATHIONE GAMMA-GLUTAMYLCYSTEINYLTRANSFERASE"/>
    <property type="match status" value="1"/>
</dbReference>
<dbReference type="Pfam" id="PF09328">
    <property type="entry name" value="Phytochelatin_C"/>
    <property type="match status" value="1"/>
</dbReference>
<dbReference type="FunFam" id="3.90.70.30:FF:000001">
    <property type="entry name" value="Glutathione gamma-glutamylcysteinyltransferase 1"/>
    <property type="match status" value="1"/>
</dbReference>
<dbReference type="EMBL" id="KK784932">
    <property type="protein sequence ID" value="KDO60420.1"/>
    <property type="molecule type" value="Genomic_DNA"/>
</dbReference>
<dbReference type="InterPro" id="IPR015407">
    <property type="entry name" value="Phytochelatin_synthase_C"/>
</dbReference>
<dbReference type="eggNOG" id="KOG0632">
    <property type="taxonomic scope" value="Eukaryota"/>
</dbReference>
<dbReference type="EC" id="2.3.2.15" evidence="1"/>
<keyword evidence="5" id="KW-0012">Acyltransferase</keyword>
<gene>
    <name evidence="7" type="ORF">CISIN_1g011053mg</name>
</gene>
<dbReference type="InterPro" id="IPR038765">
    <property type="entry name" value="Papain-like_cys_pep_sf"/>
</dbReference>
<evidence type="ECO:0000313" key="8">
    <source>
        <dbReference type="Proteomes" id="UP000027120"/>
    </source>
</evidence>
<dbReference type="Proteomes" id="UP000027120">
    <property type="component" value="Unassembled WGS sequence"/>
</dbReference>
<evidence type="ECO:0000259" key="6">
    <source>
        <dbReference type="PROSITE" id="PS51443"/>
    </source>
</evidence>
<accession>A0A067F2S1</accession>
<protein>
    <recommendedName>
        <fullName evidence="1">glutathione gamma-glutamylcysteinyltransferase</fullName>
        <ecNumber evidence="1">2.3.2.15</ecNumber>
    </recommendedName>
</protein>
<dbReference type="GO" id="GO:0098849">
    <property type="term" value="P:cellular detoxification of cadmium ion"/>
    <property type="evidence" value="ECO:0000318"/>
    <property type="project" value="GO_Central"/>
</dbReference>
<dbReference type="GO" id="GO:0046872">
    <property type="term" value="F:metal ion binding"/>
    <property type="evidence" value="ECO:0007669"/>
    <property type="project" value="UniProtKB-KW"/>
</dbReference>
<dbReference type="GO" id="GO:0046938">
    <property type="term" value="P:phytochelatin biosynthetic process"/>
    <property type="evidence" value="ECO:0000318"/>
    <property type="project" value="GO_Central"/>
</dbReference>
<feature type="domain" description="Peptidase C83" evidence="6">
    <location>
        <begin position="1"/>
        <end position="221"/>
    </location>
</feature>
<keyword evidence="3" id="KW-0808">Transferase</keyword>
<dbReference type="PANTHER" id="PTHR33447:SF19">
    <property type="entry name" value="GLUTATHIONE GAMMA-GLUTAMYLCYSTEINYLTRANSFERASE"/>
    <property type="match status" value="1"/>
</dbReference>
<dbReference type="GO" id="GO:0016756">
    <property type="term" value="F:glutathione gamma-glutamylcysteinyltransferase activity"/>
    <property type="evidence" value="ECO:0000318"/>
    <property type="project" value="GO_Central"/>
</dbReference>
<dbReference type="InterPro" id="IPR038156">
    <property type="entry name" value="PCS_N_sf"/>
</dbReference>
<dbReference type="Pfam" id="PF05023">
    <property type="entry name" value="Phytochelatin"/>
    <property type="match status" value="1"/>
</dbReference>
<reference evidence="7 8" key="1">
    <citation type="submission" date="2014-04" db="EMBL/GenBank/DDBJ databases">
        <authorList>
            <consortium name="International Citrus Genome Consortium"/>
            <person name="Gmitter F."/>
            <person name="Chen C."/>
            <person name="Farmerie W."/>
            <person name="Harkins T."/>
            <person name="Desany B."/>
            <person name="Mohiuddin M."/>
            <person name="Kodira C."/>
            <person name="Borodovsky M."/>
            <person name="Lomsadze A."/>
            <person name="Burns P."/>
            <person name="Jenkins J."/>
            <person name="Prochnik S."/>
            <person name="Shu S."/>
            <person name="Chapman J."/>
            <person name="Pitluck S."/>
            <person name="Schmutz J."/>
            <person name="Rokhsar D."/>
        </authorList>
    </citation>
    <scope>NUCLEOTIDE SEQUENCE</scope>
</reference>
<proteinExistence type="predicted"/>
<evidence type="ECO:0000313" key="7">
    <source>
        <dbReference type="EMBL" id="KDO60420.1"/>
    </source>
</evidence>
<dbReference type="STRING" id="2711.A0A067F2S1"/>
<sequence length="494" mass="55110">MAVAGVYRRVLPSPPAIEFASPQGKKLFIEALEGGTMEGFFKLISYYQTQSEPAYCGLASLAVVLNALAIDPGRTWKGPWRWFDDTMLDCCEPLSKIKDEGITFGKVSCLAFCNGANVEAFRTNESSIDEFRRHVISSASSEDSHVITSYHRGVFKQTGTGHFSPIGGYHAGKDMVLILDVARFKYPPHWVPLTLLWEAMDTIDNATGHRRGFMTVSRIPKAPSILYTVSCRHEGWNKVAKYLTEDVPLRLKSDDVKSVENLLSVIFKSAPADLKEFIKWVAEVRRQEDGSMILSEEEKGRLVMKEEVLKQTRETELFKYVAKWSASKISLCKGVTSWGLKETLPELAADICCQGAELFMGKLSSSEGTCCRQTNVTLLKVDDEKAMTVVSGTVTTDGIEKEIETLVPSSITELSNLCDFDQSNCKGMHPSTADVLTVLLLALPQHTWSGIKEEELRMQFNHLASVDKLPSLLQQEVQHLRRQLHFLMTDLSAP</sequence>
<dbReference type="InterPro" id="IPR040409">
    <property type="entry name" value="PCS-like"/>
</dbReference>